<dbReference type="Pfam" id="PF00141">
    <property type="entry name" value="peroxidase"/>
    <property type="match status" value="1"/>
</dbReference>
<feature type="binding site" evidence="19">
    <location>
        <position position="186"/>
    </location>
    <ligand>
        <name>Ca(2+)</name>
        <dbReference type="ChEBI" id="CHEBI:29108"/>
        <label>1</label>
    </ligand>
</feature>
<evidence type="ECO:0000256" key="1">
    <source>
        <dbReference type="ARBA" id="ARBA00000189"/>
    </source>
</evidence>
<feature type="binding site" evidence="19">
    <location>
        <position position="183"/>
    </location>
    <ligand>
        <name>Ca(2+)</name>
        <dbReference type="ChEBI" id="CHEBI:29108"/>
        <label>1</label>
    </ligand>
</feature>
<evidence type="ECO:0000256" key="16">
    <source>
        <dbReference type="ARBA" id="ARBA00023324"/>
    </source>
</evidence>
<evidence type="ECO:0000256" key="14">
    <source>
        <dbReference type="ARBA" id="ARBA00023157"/>
    </source>
</evidence>
<feature type="binding site" evidence="19">
    <location>
        <position position="306"/>
    </location>
    <ligand>
        <name>Ca(2+)</name>
        <dbReference type="ChEBI" id="CHEBI:29108"/>
        <label>2</label>
    </ligand>
</feature>
<comment type="cofactor">
    <cofactor evidence="19">
        <name>Ca(2+)</name>
        <dbReference type="ChEBI" id="CHEBI:29108"/>
    </cofactor>
    <text evidence="19">Binds 2 calcium ions per subunit.</text>
</comment>
<feature type="binding site" evidence="19">
    <location>
        <position position="188"/>
    </location>
    <ligand>
        <name>Ca(2+)</name>
        <dbReference type="ChEBI" id="CHEBI:29108"/>
        <label>1</label>
    </ligand>
</feature>
<dbReference type="KEGG" id="mnt:21394788"/>
<keyword evidence="26" id="KW-1185">Reference proteome</keyword>
<sequence>MNPSASISFLFLVVILGTSHLVSASSSSSYYEPAKYRSEEDQQVQSSSYSYSYDNYDPKEQKVPAASKYKNYEDHPKDNHDDQYHDHKDRGDHDDQYHDKDHGDHDDQHEPWKSTVFSLTVPNVFPDNSQDKKKPYNGEDSLSAYYYYRSCPEFESIVSKKVREWVGKDVTLAASLLRLHFHDCAVRGCDASILLNHEGSERKATTSKTLRGFEVMDEIKAEVEKKCPRTVSCADILTAAARDAAVATGGRYRTVDYGRKDGFISNAEEAESLVPMGRESITDLIEFFQSLGLDIDDLVALSGAHTIGKSSCGAIHHWLYNKTALPYQSNIDQKYLDYLQRKCRWASDYVELDPTTPNEFDNEYFINLIYKKNGLLSTDRMLYSDPRTSYIVKTLAYDQSTFFLQFKKSMKKLGNVQVLTGPNEGEIRTNCNFLNSRY</sequence>
<dbReference type="InterPro" id="IPR002016">
    <property type="entry name" value="Haem_peroxidase"/>
</dbReference>
<evidence type="ECO:0000256" key="22">
    <source>
        <dbReference type="SAM" id="MobiDB-lite"/>
    </source>
</evidence>
<keyword evidence="11 19" id="KW-0106">Calcium</keyword>
<evidence type="ECO:0000256" key="5">
    <source>
        <dbReference type="ARBA" id="ARBA00012313"/>
    </source>
</evidence>
<feature type="binding site" evidence="19">
    <location>
        <position position="353"/>
    </location>
    <ligand>
        <name>Ca(2+)</name>
        <dbReference type="ChEBI" id="CHEBI:29108"/>
        <label>2</label>
    </ligand>
</feature>
<evidence type="ECO:0000256" key="15">
    <source>
        <dbReference type="ARBA" id="ARBA00023180"/>
    </source>
</evidence>
<feature type="binding site" evidence="18">
    <location>
        <position position="275"/>
    </location>
    <ligand>
        <name>substrate</name>
    </ligand>
</feature>
<name>W9RDE8_9ROSA</name>
<dbReference type="GO" id="GO:0046872">
    <property type="term" value="F:metal ion binding"/>
    <property type="evidence" value="ECO:0007669"/>
    <property type="project" value="UniProtKB-KW"/>
</dbReference>
<comment type="similarity">
    <text evidence="4">Belongs to the peroxidase family. Ascorbate peroxidase subfamily.</text>
</comment>
<evidence type="ECO:0000256" key="7">
    <source>
        <dbReference type="ARBA" id="ARBA00022559"/>
    </source>
</evidence>
<proteinExistence type="inferred from homology"/>
<evidence type="ECO:0000256" key="9">
    <source>
        <dbReference type="ARBA" id="ARBA00022723"/>
    </source>
</evidence>
<keyword evidence="9 19" id="KW-0479">Metal-binding</keyword>
<evidence type="ECO:0000313" key="25">
    <source>
        <dbReference type="EMBL" id="EXB83242.1"/>
    </source>
</evidence>
<feature type="binding site" description="axial binding residue" evidence="19">
    <location>
        <position position="305"/>
    </location>
    <ligand>
        <name>heme b</name>
        <dbReference type="ChEBI" id="CHEBI:60344"/>
    </ligand>
    <ligandPart>
        <name>Fe</name>
        <dbReference type="ChEBI" id="CHEBI:18248"/>
    </ligandPart>
</feature>
<keyword evidence="6" id="KW-0964">Secreted</keyword>
<comment type="subcellular location">
    <subcellularLocation>
        <location evidence="3">Secreted</location>
    </subcellularLocation>
</comment>
<dbReference type="GO" id="GO:0140825">
    <property type="term" value="F:lactoperoxidase activity"/>
    <property type="evidence" value="ECO:0007669"/>
    <property type="project" value="UniProtKB-EC"/>
</dbReference>
<feature type="disulfide bond" evidence="21">
    <location>
        <begin position="151"/>
        <end position="227"/>
    </location>
</feature>
<dbReference type="CDD" id="cd00693">
    <property type="entry name" value="secretory_peroxidase"/>
    <property type="match status" value="1"/>
</dbReference>
<feature type="binding site" evidence="19">
    <location>
        <position position="361"/>
    </location>
    <ligand>
        <name>Ca(2+)</name>
        <dbReference type="ChEBI" id="CHEBI:29108"/>
        <label>2</label>
    </ligand>
</feature>
<evidence type="ECO:0000256" key="6">
    <source>
        <dbReference type="ARBA" id="ARBA00022525"/>
    </source>
</evidence>
<dbReference type="InterPro" id="IPR019793">
    <property type="entry name" value="Peroxidases_heam-ligand_BS"/>
</dbReference>
<dbReference type="InterPro" id="IPR010255">
    <property type="entry name" value="Haem_peroxidase_sf"/>
</dbReference>
<dbReference type="PROSITE" id="PS00435">
    <property type="entry name" value="PEROXIDASE_1"/>
    <property type="match status" value="1"/>
</dbReference>
<dbReference type="eggNOG" id="ENOG502QTJB">
    <property type="taxonomic scope" value="Eukaryota"/>
</dbReference>
<keyword evidence="12" id="KW-0560">Oxidoreductase</keyword>
<evidence type="ECO:0000259" key="24">
    <source>
        <dbReference type="PROSITE" id="PS50873"/>
    </source>
</evidence>
<feature type="active site" description="Proton acceptor" evidence="17">
    <location>
        <position position="182"/>
    </location>
</feature>
<comment type="catalytic activity">
    <reaction evidence="1">
        <text>2 a phenolic donor + H2O2 = 2 a phenolic radical donor + 2 H2O</text>
        <dbReference type="Rhea" id="RHEA:56136"/>
        <dbReference type="ChEBI" id="CHEBI:15377"/>
        <dbReference type="ChEBI" id="CHEBI:16240"/>
        <dbReference type="ChEBI" id="CHEBI:139520"/>
        <dbReference type="ChEBI" id="CHEBI:139521"/>
        <dbReference type="EC" id="1.11.1.7"/>
    </reaction>
</comment>
<dbReference type="FunFam" id="1.10.520.10:FF:000006">
    <property type="entry name" value="Peroxidase"/>
    <property type="match status" value="1"/>
</dbReference>
<dbReference type="Gene3D" id="1.10.420.10">
    <property type="entry name" value="Peroxidase, domain 2"/>
    <property type="match status" value="1"/>
</dbReference>
<evidence type="ECO:0000256" key="13">
    <source>
        <dbReference type="ARBA" id="ARBA00023004"/>
    </source>
</evidence>
<dbReference type="STRING" id="981085.W9RDE8"/>
<dbReference type="InterPro" id="IPR033905">
    <property type="entry name" value="Secretory_peroxidase"/>
</dbReference>
<feature type="disulfide bond" evidence="21">
    <location>
        <begin position="312"/>
        <end position="343"/>
    </location>
</feature>
<evidence type="ECO:0000256" key="19">
    <source>
        <dbReference type="PIRSR" id="PIRSR600823-3"/>
    </source>
</evidence>
<dbReference type="GO" id="GO:0006979">
    <property type="term" value="P:response to oxidative stress"/>
    <property type="evidence" value="ECO:0007669"/>
    <property type="project" value="InterPro"/>
</dbReference>
<evidence type="ECO:0000256" key="17">
    <source>
        <dbReference type="PIRSR" id="PIRSR600823-1"/>
    </source>
</evidence>
<feature type="disulfide bond" evidence="21">
    <location>
        <begin position="233"/>
        <end position="431"/>
    </location>
</feature>
<keyword evidence="10 23" id="KW-0732">Signal</keyword>
<dbReference type="PROSITE" id="PS50873">
    <property type="entry name" value="PEROXIDASE_4"/>
    <property type="match status" value="1"/>
</dbReference>
<dbReference type="EMBL" id="KE344881">
    <property type="protein sequence ID" value="EXB83242.1"/>
    <property type="molecule type" value="Genomic_DNA"/>
</dbReference>
<dbReference type="PROSITE" id="PS00436">
    <property type="entry name" value="PEROXIDASE_2"/>
    <property type="match status" value="1"/>
</dbReference>
<feature type="binding site" evidence="19">
    <location>
        <position position="201"/>
    </location>
    <ligand>
        <name>Ca(2+)</name>
        <dbReference type="ChEBI" id="CHEBI:29108"/>
        <label>1</label>
    </ligand>
</feature>
<feature type="binding site" evidence="19">
    <location>
        <position position="356"/>
    </location>
    <ligand>
        <name>Ca(2+)</name>
        <dbReference type="ChEBI" id="CHEBI:29108"/>
        <label>2</label>
    </ligand>
</feature>
<gene>
    <name evidence="25" type="ORF">L484_011536</name>
</gene>
<dbReference type="PANTHER" id="PTHR31517:SF17">
    <property type="entry name" value="PEROXIDASE 6"/>
    <property type="match status" value="1"/>
</dbReference>
<dbReference type="PRINTS" id="PR00458">
    <property type="entry name" value="PEROXIDASE"/>
</dbReference>
<feature type="disulfide bond" evidence="21">
    <location>
        <begin position="184"/>
        <end position="189"/>
    </location>
</feature>
<dbReference type="InterPro" id="IPR000823">
    <property type="entry name" value="Peroxidase_pln"/>
</dbReference>
<dbReference type="GO" id="GO:0020037">
    <property type="term" value="F:heme binding"/>
    <property type="evidence" value="ECO:0007669"/>
    <property type="project" value="InterPro"/>
</dbReference>
<evidence type="ECO:0000256" key="20">
    <source>
        <dbReference type="PIRSR" id="PIRSR600823-4"/>
    </source>
</evidence>
<dbReference type="EC" id="1.11.1.7" evidence="5"/>
<dbReference type="PRINTS" id="PR00461">
    <property type="entry name" value="PLPEROXIDASE"/>
</dbReference>
<comment type="cofactor">
    <cofactor evidence="19">
        <name>heme b</name>
        <dbReference type="ChEBI" id="CHEBI:60344"/>
    </cofactor>
    <text evidence="19">Binds 1 heme b (iron(II)-protoporphyrin IX) group per subunit.</text>
</comment>
<dbReference type="GO" id="GO:0005576">
    <property type="term" value="C:extracellular region"/>
    <property type="evidence" value="ECO:0007669"/>
    <property type="project" value="UniProtKB-SubCell"/>
</dbReference>
<dbReference type="OrthoDB" id="2113341at2759"/>
<accession>W9RDE8</accession>
<feature type="binding site" evidence="19">
    <location>
        <position position="192"/>
    </location>
    <ligand>
        <name>Ca(2+)</name>
        <dbReference type="ChEBI" id="CHEBI:29108"/>
        <label>1</label>
    </ligand>
</feature>
<evidence type="ECO:0000256" key="11">
    <source>
        <dbReference type="ARBA" id="ARBA00022837"/>
    </source>
</evidence>
<evidence type="ECO:0000256" key="23">
    <source>
        <dbReference type="SAM" id="SignalP"/>
    </source>
</evidence>
<dbReference type="SUPFAM" id="SSF48113">
    <property type="entry name" value="Heme-dependent peroxidases"/>
    <property type="match status" value="1"/>
</dbReference>
<keyword evidence="16" id="KW-0376">Hydrogen peroxide</keyword>
<dbReference type="GO" id="GO:0042744">
    <property type="term" value="P:hydrogen peroxide catabolic process"/>
    <property type="evidence" value="ECO:0007669"/>
    <property type="project" value="UniProtKB-KW"/>
</dbReference>
<dbReference type="FunFam" id="1.10.420.10:FF:000001">
    <property type="entry name" value="Peroxidase"/>
    <property type="match status" value="1"/>
</dbReference>
<evidence type="ECO:0000256" key="2">
    <source>
        <dbReference type="ARBA" id="ARBA00002322"/>
    </source>
</evidence>
<keyword evidence="13 19" id="KW-0408">Iron</keyword>
<evidence type="ECO:0000256" key="12">
    <source>
        <dbReference type="ARBA" id="ARBA00023002"/>
    </source>
</evidence>
<dbReference type="PANTHER" id="PTHR31517">
    <property type="match status" value="1"/>
</dbReference>
<feature type="domain" description="Plant heme peroxidase family profile" evidence="24">
    <location>
        <begin position="141"/>
        <end position="435"/>
    </location>
</feature>
<evidence type="ECO:0000256" key="21">
    <source>
        <dbReference type="PIRSR" id="PIRSR600823-5"/>
    </source>
</evidence>
<dbReference type="Gene3D" id="1.10.520.10">
    <property type="match status" value="1"/>
</dbReference>
<evidence type="ECO:0000256" key="18">
    <source>
        <dbReference type="PIRSR" id="PIRSR600823-2"/>
    </source>
</evidence>
<feature type="site" description="Transition state stabilizer" evidence="20">
    <location>
        <position position="178"/>
    </location>
</feature>
<dbReference type="AlphaFoldDB" id="W9RDE8"/>
<feature type="signal peptide" evidence="23">
    <location>
        <begin position="1"/>
        <end position="24"/>
    </location>
</feature>
<feature type="chain" id="PRO_5004928532" description="peroxidase" evidence="23">
    <location>
        <begin position="25"/>
        <end position="438"/>
    </location>
</feature>
<dbReference type="InterPro" id="IPR019794">
    <property type="entry name" value="Peroxidases_AS"/>
</dbReference>
<feature type="binding site" evidence="19">
    <location>
        <position position="190"/>
    </location>
    <ligand>
        <name>Ca(2+)</name>
        <dbReference type="ChEBI" id="CHEBI:29108"/>
        <label>1</label>
    </ligand>
</feature>
<organism evidence="25 26">
    <name type="scientific">Morus notabilis</name>
    <dbReference type="NCBI Taxonomy" id="981085"/>
    <lineage>
        <taxon>Eukaryota</taxon>
        <taxon>Viridiplantae</taxon>
        <taxon>Streptophyta</taxon>
        <taxon>Embryophyta</taxon>
        <taxon>Tracheophyta</taxon>
        <taxon>Spermatophyta</taxon>
        <taxon>Magnoliopsida</taxon>
        <taxon>eudicotyledons</taxon>
        <taxon>Gunneridae</taxon>
        <taxon>Pentapetalae</taxon>
        <taxon>rosids</taxon>
        <taxon>fabids</taxon>
        <taxon>Rosales</taxon>
        <taxon>Moraceae</taxon>
        <taxon>Moreae</taxon>
        <taxon>Morus</taxon>
    </lineage>
</organism>
<keyword evidence="14 21" id="KW-1015">Disulfide bond</keyword>
<evidence type="ECO:0000256" key="4">
    <source>
        <dbReference type="ARBA" id="ARBA00006873"/>
    </source>
</evidence>
<feature type="region of interest" description="Disordered" evidence="22">
    <location>
        <begin position="28"/>
        <end position="110"/>
    </location>
</feature>
<keyword evidence="7 25" id="KW-0575">Peroxidase</keyword>
<evidence type="ECO:0000256" key="3">
    <source>
        <dbReference type="ARBA" id="ARBA00004613"/>
    </source>
</evidence>
<keyword evidence="15" id="KW-0325">Glycoprotein</keyword>
<protein>
    <recommendedName>
        <fullName evidence="5">peroxidase</fullName>
        <ecNumber evidence="5">1.11.1.7</ecNumber>
    </recommendedName>
</protein>
<feature type="compositionally biased region" description="Basic and acidic residues" evidence="22">
    <location>
        <begin position="70"/>
        <end position="110"/>
    </location>
</feature>
<evidence type="ECO:0000313" key="26">
    <source>
        <dbReference type="Proteomes" id="UP000030645"/>
    </source>
</evidence>
<reference evidence="26" key="1">
    <citation type="submission" date="2013-01" db="EMBL/GenBank/DDBJ databases">
        <title>Draft Genome Sequence of a Mulberry Tree, Morus notabilis C.K. Schneid.</title>
        <authorList>
            <person name="He N."/>
            <person name="Zhao S."/>
        </authorList>
    </citation>
    <scope>NUCLEOTIDE SEQUENCE</scope>
</reference>
<evidence type="ECO:0000256" key="8">
    <source>
        <dbReference type="ARBA" id="ARBA00022617"/>
    </source>
</evidence>
<dbReference type="Proteomes" id="UP000030645">
    <property type="component" value="Unassembled WGS sequence"/>
</dbReference>
<comment type="function">
    <text evidence="2">Removal of H(2)O(2), oxidation of toxic reductants, biosynthesis and degradation of lignin, suberization, auxin catabolism, response to environmental stresses such as wounding, pathogen attack and oxidative stress. These functions might be dependent on each isozyme/isoform in each plant tissue.</text>
</comment>
<evidence type="ECO:0000256" key="10">
    <source>
        <dbReference type="ARBA" id="ARBA00022729"/>
    </source>
</evidence>
<keyword evidence="8" id="KW-0349">Heme</keyword>